<comment type="caution">
    <text evidence="1">The sequence shown here is derived from an EMBL/GenBank/DDBJ whole genome shotgun (WGS) entry which is preliminary data.</text>
</comment>
<proteinExistence type="predicted"/>
<organism evidence="1 2">
    <name type="scientific">Porites evermanni</name>
    <dbReference type="NCBI Taxonomy" id="104178"/>
    <lineage>
        <taxon>Eukaryota</taxon>
        <taxon>Metazoa</taxon>
        <taxon>Cnidaria</taxon>
        <taxon>Anthozoa</taxon>
        <taxon>Hexacorallia</taxon>
        <taxon>Scleractinia</taxon>
        <taxon>Fungiina</taxon>
        <taxon>Poritidae</taxon>
        <taxon>Porites</taxon>
    </lineage>
</organism>
<gene>
    <name evidence="1" type="ORF">PEVE_00000219</name>
</gene>
<dbReference type="Proteomes" id="UP001159427">
    <property type="component" value="Unassembled WGS sequence"/>
</dbReference>
<name>A0ABN8LPC8_9CNID</name>
<keyword evidence="2" id="KW-1185">Reference proteome</keyword>
<protein>
    <submittedName>
        <fullName evidence="1">Uncharacterized protein</fullName>
    </submittedName>
</protein>
<dbReference type="EMBL" id="CALNXI010000100">
    <property type="protein sequence ID" value="CAH3018910.1"/>
    <property type="molecule type" value="Genomic_DNA"/>
</dbReference>
<evidence type="ECO:0000313" key="1">
    <source>
        <dbReference type="EMBL" id="CAH3018910.1"/>
    </source>
</evidence>
<sequence length="122" mass="13849">MGLKLRDHLGISFSEKKDEQKIALLYLQVLAFVYACKVALRNSEELVKTCPCVPHQQTEPKYCIQCEDSNPGHLTLFCCPFTAEGWDIMMALMNLMPIMKVLLGPYTYWLSCAPLTNMSLDV</sequence>
<accession>A0ABN8LPC8</accession>
<evidence type="ECO:0000313" key="2">
    <source>
        <dbReference type="Proteomes" id="UP001159427"/>
    </source>
</evidence>
<reference evidence="1 2" key="1">
    <citation type="submission" date="2022-05" db="EMBL/GenBank/DDBJ databases">
        <authorList>
            <consortium name="Genoscope - CEA"/>
            <person name="William W."/>
        </authorList>
    </citation>
    <scope>NUCLEOTIDE SEQUENCE [LARGE SCALE GENOMIC DNA]</scope>
</reference>